<dbReference type="AlphaFoldDB" id="B8A2Y1"/>
<dbReference type="EMBL" id="BT055923">
    <property type="protein sequence ID" value="ACL54530.1"/>
    <property type="molecule type" value="mRNA"/>
</dbReference>
<feature type="compositionally biased region" description="Low complexity" evidence="1">
    <location>
        <begin position="49"/>
        <end position="69"/>
    </location>
</feature>
<accession>B8A2Y1</accession>
<dbReference type="EMBL" id="BT086521">
    <property type="protein sequence ID" value="ACR36874.1"/>
    <property type="molecule type" value="mRNA"/>
</dbReference>
<feature type="compositionally biased region" description="Low complexity" evidence="1">
    <location>
        <begin position="77"/>
        <end position="90"/>
    </location>
</feature>
<feature type="region of interest" description="Disordered" evidence="1">
    <location>
        <begin position="1"/>
        <end position="90"/>
    </location>
</feature>
<reference evidence="2" key="2">
    <citation type="submission" date="2012-06" db="EMBL/GenBank/DDBJ databases">
        <authorList>
            <person name="Yu Y."/>
            <person name="Currie J."/>
            <person name="Lomeli R."/>
            <person name="Angelova A."/>
            <person name="Collura K."/>
            <person name="Wissotski M."/>
            <person name="Campos D."/>
            <person name="Kudrna D."/>
            <person name="Golser W."/>
            <person name="Ashely E."/>
            <person name="Descour A."/>
            <person name="Fernandes J."/>
            <person name="Soderlund C."/>
            <person name="Walbot V."/>
        </authorList>
    </citation>
    <scope>NUCLEOTIDE SEQUENCE</scope>
    <source>
        <strain evidence="2">B73</strain>
    </source>
</reference>
<reference evidence="2" key="1">
    <citation type="journal article" date="2009" name="PLoS Genet.">
        <title>Sequencing, mapping, and analysis of 27,455 maize full-length cDNAs.</title>
        <authorList>
            <person name="Soderlund C."/>
            <person name="Descour A."/>
            <person name="Kudrna D."/>
            <person name="Bomhoff M."/>
            <person name="Boyd L."/>
            <person name="Currie J."/>
            <person name="Angelova A."/>
            <person name="Collura K."/>
            <person name="Wissotski M."/>
            <person name="Ashley E."/>
            <person name="Morrow D."/>
            <person name="Fernandes J."/>
            <person name="Walbot V."/>
            <person name="Yu Y."/>
        </authorList>
    </citation>
    <scope>NUCLEOTIDE SEQUENCE</scope>
    <source>
        <strain evidence="2">B73</strain>
    </source>
</reference>
<name>B8A2Y1_MAIZE</name>
<proteinExistence type="evidence at transcript level"/>
<protein>
    <submittedName>
        <fullName evidence="2">Uncharacterized protein</fullName>
    </submittedName>
</protein>
<dbReference type="EMBL" id="BT086356">
    <property type="protein sequence ID" value="ACR36709.1"/>
    <property type="molecule type" value="mRNA"/>
</dbReference>
<sequence length="90" mass="8818">MCTMPVARMTPAANALTAKKTSPSGRSAEAERPSSGTSTPAAPDARMDATATSFSRSAPRASSSLIAAASPPPQSHPTPAAAAAPTPGVT</sequence>
<evidence type="ECO:0000313" key="2">
    <source>
        <dbReference type="EMBL" id="ACL54530.1"/>
    </source>
</evidence>
<organism evidence="2">
    <name type="scientific">Zea mays</name>
    <name type="common">Maize</name>
    <dbReference type="NCBI Taxonomy" id="4577"/>
    <lineage>
        <taxon>Eukaryota</taxon>
        <taxon>Viridiplantae</taxon>
        <taxon>Streptophyta</taxon>
        <taxon>Embryophyta</taxon>
        <taxon>Tracheophyta</taxon>
        <taxon>Spermatophyta</taxon>
        <taxon>Magnoliopsida</taxon>
        <taxon>Liliopsida</taxon>
        <taxon>Poales</taxon>
        <taxon>Poaceae</taxon>
        <taxon>PACMAD clade</taxon>
        <taxon>Panicoideae</taxon>
        <taxon>Andropogonodae</taxon>
        <taxon>Andropogoneae</taxon>
        <taxon>Tripsacinae</taxon>
        <taxon>Zea</taxon>
    </lineage>
</organism>
<evidence type="ECO:0000256" key="1">
    <source>
        <dbReference type="SAM" id="MobiDB-lite"/>
    </source>
</evidence>